<evidence type="ECO:0000256" key="4">
    <source>
        <dbReference type="ARBA" id="ARBA00022840"/>
    </source>
</evidence>
<dbReference type="GO" id="GO:0004674">
    <property type="term" value="F:protein serine/threonine kinase activity"/>
    <property type="evidence" value="ECO:0007669"/>
    <property type="project" value="TreeGrafter"/>
</dbReference>
<gene>
    <name evidence="6" type="ORF">RDB_LOCUS13968</name>
</gene>
<feature type="domain" description="Protein kinase" evidence="5">
    <location>
        <begin position="505"/>
        <end position="770"/>
    </location>
</feature>
<dbReference type="InterPro" id="IPR051681">
    <property type="entry name" value="Ser/Thr_Kinases-Pseudokinases"/>
</dbReference>
<keyword evidence="3" id="KW-0418">Kinase</keyword>
<protein>
    <recommendedName>
        <fullName evidence="5">Protein kinase domain-containing protein</fullName>
    </recommendedName>
</protein>
<dbReference type="EMBL" id="CAJMXA010000231">
    <property type="protein sequence ID" value="CAE6422254.1"/>
    <property type="molecule type" value="Genomic_DNA"/>
</dbReference>
<keyword evidence="4" id="KW-0067">ATP-binding</keyword>
<evidence type="ECO:0000256" key="3">
    <source>
        <dbReference type="ARBA" id="ARBA00022777"/>
    </source>
</evidence>
<dbReference type="Proteomes" id="UP000663853">
    <property type="component" value="Unassembled WGS sequence"/>
</dbReference>
<organism evidence="6 7">
    <name type="scientific">Rhizoctonia solani</name>
    <dbReference type="NCBI Taxonomy" id="456999"/>
    <lineage>
        <taxon>Eukaryota</taxon>
        <taxon>Fungi</taxon>
        <taxon>Dikarya</taxon>
        <taxon>Basidiomycota</taxon>
        <taxon>Agaricomycotina</taxon>
        <taxon>Agaricomycetes</taxon>
        <taxon>Cantharellales</taxon>
        <taxon>Ceratobasidiaceae</taxon>
        <taxon>Rhizoctonia</taxon>
    </lineage>
</organism>
<dbReference type="PANTHER" id="PTHR44329:SF288">
    <property type="entry name" value="MITOGEN-ACTIVATED PROTEIN KINASE KINASE KINASE 20"/>
    <property type="match status" value="1"/>
</dbReference>
<dbReference type="InterPro" id="IPR000719">
    <property type="entry name" value="Prot_kinase_dom"/>
</dbReference>
<keyword evidence="2" id="KW-0547">Nucleotide-binding</keyword>
<dbReference type="PANTHER" id="PTHR44329">
    <property type="entry name" value="SERINE/THREONINE-PROTEIN KINASE TNNI3K-RELATED"/>
    <property type="match status" value="1"/>
</dbReference>
<dbReference type="InterPro" id="IPR011009">
    <property type="entry name" value="Kinase-like_dom_sf"/>
</dbReference>
<evidence type="ECO:0000313" key="7">
    <source>
        <dbReference type="Proteomes" id="UP000663853"/>
    </source>
</evidence>
<accession>A0A8H2XF54</accession>
<dbReference type="Pfam" id="PF00069">
    <property type="entry name" value="Pkinase"/>
    <property type="match status" value="1"/>
</dbReference>
<evidence type="ECO:0000313" key="6">
    <source>
        <dbReference type="EMBL" id="CAE6422254.1"/>
    </source>
</evidence>
<reference evidence="6" key="1">
    <citation type="submission" date="2021-01" db="EMBL/GenBank/DDBJ databases">
        <authorList>
            <person name="Kaushik A."/>
        </authorList>
    </citation>
    <scope>NUCLEOTIDE SEQUENCE</scope>
    <source>
        <strain evidence="6">AG6-10EEA</strain>
    </source>
</reference>
<sequence length="779" mass="86168">MLDSVLSSVVVGIIYRPGKLWEGVMVEARTGGAIAGAILRDAKDWNNPSQPPQGRVFIPAGQITGCVPQQDREGQPLTQPQSFTDHADDVIVGSGASSFTQGQHSVTKKMFGAGINLSGYSYATSIDQRNPDLKPEEHKVQMNRDITMETGTNSCIGEEHSVAEDGNMHEENRDSSVISARGYGHNQVLGIYLTQKFVNATGPLEFWTRVFSDRPVVQLVEREKQAEVVLSVNATNGVTFMLRNQDSIRYGVHMLPAPQYFSVAPRIPDIMFILNALSRWNWYLGLMPSSRPFERAIDIEFCKLKSAPEYTDELGPVYGPGGPNLNVNGVVDIVANPQEYYGVRVLNRSTVDLYVYLLSFSATCLDIHQYKISTPDSSSSEPTLSRNAPLNIGYGSGGGNSLFVCTRPTELQSLEQLSPFERRGIVLDQIIMAIFEEKSYWDAFTMKIVQRRYPKEVGPTSTQLPEDSLPNLPHVLSSTMSIDEITALLHQHGCPDITAQLNLEECDNYPKVQGGSADIYCGWLRNGTKIAIKRSRARIPNDETGRTCLKVMAREGYTWSKHRHENILETLGVVRFHDGIALVAPWVDNGTVMDYIRIRPDTNRIKLCIEIARGLAYLHRVETTHGDLKGANVLVSRDGVAKLNDFGSTSMKYHTLQFTGGSTSRSYTLRWAAPELLGDDGPKSASADVYALGMTILEVITGKQPFEHIRGDLAVIGALSRGENPRRPESEISKASSQGDKLWDLLQLCWKAAPQDRPSAEDVVDVLSLLTPEGLRTHQ</sequence>
<dbReference type="SMART" id="SM00220">
    <property type="entry name" value="S_TKc"/>
    <property type="match status" value="1"/>
</dbReference>
<dbReference type="Gene3D" id="1.10.510.10">
    <property type="entry name" value="Transferase(Phosphotransferase) domain 1"/>
    <property type="match status" value="1"/>
</dbReference>
<name>A0A8H2XF54_9AGAM</name>
<dbReference type="AlphaFoldDB" id="A0A8H2XF54"/>
<proteinExistence type="predicted"/>
<evidence type="ECO:0000256" key="2">
    <source>
        <dbReference type="ARBA" id="ARBA00022741"/>
    </source>
</evidence>
<keyword evidence="1" id="KW-0808">Transferase</keyword>
<evidence type="ECO:0000256" key="1">
    <source>
        <dbReference type="ARBA" id="ARBA00022679"/>
    </source>
</evidence>
<dbReference type="SUPFAM" id="SSF56112">
    <property type="entry name" value="Protein kinase-like (PK-like)"/>
    <property type="match status" value="1"/>
</dbReference>
<evidence type="ECO:0000259" key="5">
    <source>
        <dbReference type="PROSITE" id="PS50011"/>
    </source>
</evidence>
<dbReference type="PROSITE" id="PS50011">
    <property type="entry name" value="PROTEIN_KINASE_DOM"/>
    <property type="match status" value="1"/>
</dbReference>
<dbReference type="GO" id="GO:0005524">
    <property type="term" value="F:ATP binding"/>
    <property type="evidence" value="ECO:0007669"/>
    <property type="project" value="UniProtKB-KW"/>
</dbReference>
<comment type="caution">
    <text evidence="6">The sequence shown here is derived from an EMBL/GenBank/DDBJ whole genome shotgun (WGS) entry which is preliminary data.</text>
</comment>